<protein>
    <submittedName>
        <fullName evidence="2">Transposase</fullName>
    </submittedName>
</protein>
<dbReference type="WBParaSite" id="ALUE_0001419701-mRNA-1">
    <property type="protein sequence ID" value="ALUE_0001419701-mRNA-1"/>
    <property type="gene ID" value="ALUE_0001419701"/>
</dbReference>
<accession>A0A0M3I9N9</accession>
<keyword evidence="1" id="KW-1185">Reference proteome</keyword>
<sequence>MKHQSMLDVLFQRCDEWIASLTHKSTTRTTCNVGSANHRT</sequence>
<dbReference type="Proteomes" id="UP000036681">
    <property type="component" value="Unplaced"/>
</dbReference>
<evidence type="ECO:0000313" key="1">
    <source>
        <dbReference type="Proteomes" id="UP000036681"/>
    </source>
</evidence>
<reference evidence="2" key="1">
    <citation type="submission" date="2017-02" db="UniProtKB">
        <authorList>
            <consortium name="WormBaseParasite"/>
        </authorList>
    </citation>
    <scope>IDENTIFICATION</scope>
</reference>
<evidence type="ECO:0000313" key="2">
    <source>
        <dbReference type="WBParaSite" id="ALUE_0001419701-mRNA-1"/>
    </source>
</evidence>
<name>A0A0M3I9N9_ASCLU</name>
<proteinExistence type="predicted"/>
<organism evidence="1 2">
    <name type="scientific">Ascaris lumbricoides</name>
    <name type="common">Giant roundworm</name>
    <dbReference type="NCBI Taxonomy" id="6252"/>
    <lineage>
        <taxon>Eukaryota</taxon>
        <taxon>Metazoa</taxon>
        <taxon>Ecdysozoa</taxon>
        <taxon>Nematoda</taxon>
        <taxon>Chromadorea</taxon>
        <taxon>Rhabditida</taxon>
        <taxon>Spirurina</taxon>
        <taxon>Ascaridomorpha</taxon>
        <taxon>Ascaridoidea</taxon>
        <taxon>Ascarididae</taxon>
        <taxon>Ascaris</taxon>
    </lineage>
</organism>
<dbReference type="AlphaFoldDB" id="A0A0M3I9N9"/>